<comment type="caution">
    <text evidence="1">The sequence shown here is derived from an EMBL/GenBank/DDBJ whole genome shotgun (WGS) entry which is preliminary data.</text>
</comment>
<dbReference type="AlphaFoldDB" id="A0A7W9SRT7"/>
<proteinExistence type="predicted"/>
<name>A0A7W9SRT7_ARMRO</name>
<protein>
    <submittedName>
        <fullName evidence="1">Uncharacterized protein</fullName>
    </submittedName>
</protein>
<accession>A0A7W9SRT7</accession>
<evidence type="ECO:0000313" key="1">
    <source>
        <dbReference type="EMBL" id="MBB6050893.1"/>
    </source>
</evidence>
<sequence length="191" mass="21373">MNEGVLGEPRAQDIRLYRKAAIAVVSTYLGLDEAFVEAVLLDQMDEYLEALAEVRERLKAEHYDDYLSLLAREVIVRYAATAAEGLAADPESPLARRRIMGDTGGFGFNDDVNAVVRLHEIFELLESPYAESEAEAILVTTKRQMCNYYNSVAYHLVRGPLLPVIIEVAEEYVHDDQLSAARVRELVIAAQ</sequence>
<dbReference type="RefSeq" id="WP_184196669.1">
    <property type="nucleotide sequence ID" value="NZ_JACHGW010000002.1"/>
</dbReference>
<dbReference type="Proteomes" id="UP000520814">
    <property type="component" value="Unassembled WGS sequence"/>
</dbReference>
<organism evidence="1 2">
    <name type="scientific">Armatimonas rosea</name>
    <dbReference type="NCBI Taxonomy" id="685828"/>
    <lineage>
        <taxon>Bacteria</taxon>
        <taxon>Bacillati</taxon>
        <taxon>Armatimonadota</taxon>
        <taxon>Armatimonadia</taxon>
        <taxon>Armatimonadales</taxon>
        <taxon>Armatimonadaceae</taxon>
        <taxon>Armatimonas</taxon>
    </lineage>
</organism>
<gene>
    <name evidence="1" type="ORF">HNQ39_002684</name>
</gene>
<evidence type="ECO:0000313" key="2">
    <source>
        <dbReference type="Proteomes" id="UP000520814"/>
    </source>
</evidence>
<keyword evidence="2" id="KW-1185">Reference proteome</keyword>
<reference evidence="1 2" key="1">
    <citation type="submission" date="2020-08" db="EMBL/GenBank/DDBJ databases">
        <title>Genomic Encyclopedia of Type Strains, Phase IV (KMG-IV): sequencing the most valuable type-strain genomes for metagenomic binning, comparative biology and taxonomic classification.</title>
        <authorList>
            <person name="Goeker M."/>
        </authorList>
    </citation>
    <scope>NUCLEOTIDE SEQUENCE [LARGE SCALE GENOMIC DNA]</scope>
    <source>
        <strain evidence="1 2">DSM 23562</strain>
    </source>
</reference>
<dbReference type="EMBL" id="JACHGW010000002">
    <property type="protein sequence ID" value="MBB6050893.1"/>
    <property type="molecule type" value="Genomic_DNA"/>
</dbReference>